<dbReference type="Gene3D" id="3.30.1490.20">
    <property type="entry name" value="ATP-grasp fold, A domain"/>
    <property type="match status" value="1"/>
</dbReference>
<dbReference type="Gene3D" id="3.30.470.20">
    <property type="entry name" value="ATP-grasp fold, B domain"/>
    <property type="match status" value="1"/>
</dbReference>
<evidence type="ECO:0000256" key="11">
    <source>
        <dbReference type="ARBA" id="ARBA00042864"/>
    </source>
</evidence>
<dbReference type="SMART" id="SM01209">
    <property type="entry name" value="GARS_A"/>
    <property type="match status" value="1"/>
</dbReference>
<evidence type="ECO:0000256" key="8">
    <source>
        <dbReference type="ARBA" id="ARBA00022840"/>
    </source>
</evidence>
<dbReference type="AlphaFoldDB" id="A0A6J4TYD5"/>
<dbReference type="SMART" id="SM01210">
    <property type="entry name" value="GARS_C"/>
    <property type="match status" value="1"/>
</dbReference>
<evidence type="ECO:0000256" key="3">
    <source>
        <dbReference type="ARBA" id="ARBA00005174"/>
    </source>
</evidence>
<evidence type="ECO:0000256" key="6">
    <source>
        <dbReference type="ARBA" id="ARBA00022741"/>
    </source>
</evidence>
<evidence type="ECO:0000256" key="12">
    <source>
        <dbReference type="HAMAP-Rule" id="MF_00138"/>
    </source>
</evidence>
<dbReference type="InterPro" id="IPR020561">
    <property type="entry name" value="PRibGlycinamid_synth_ATP-grasp"/>
</dbReference>
<dbReference type="SUPFAM" id="SSF56059">
    <property type="entry name" value="Glutathione synthetase ATP-binding domain-like"/>
    <property type="match status" value="1"/>
</dbReference>
<reference evidence="15" key="1">
    <citation type="submission" date="2020-02" db="EMBL/GenBank/DDBJ databases">
        <authorList>
            <person name="Meier V. D."/>
        </authorList>
    </citation>
    <scope>NUCLEOTIDE SEQUENCE</scope>
    <source>
        <strain evidence="15">AVDCRST_MAG73</strain>
    </source>
</reference>
<evidence type="ECO:0000256" key="1">
    <source>
        <dbReference type="ARBA" id="ARBA00001936"/>
    </source>
</evidence>
<dbReference type="GO" id="GO:0004637">
    <property type="term" value="F:phosphoribosylamine-glycine ligase activity"/>
    <property type="evidence" value="ECO:0007669"/>
    <property type="project" value="UniProtKB-UniRule"/>
</dbReference>
<sequence>MRILVVGGGGREHALLWKLAQSSRVGALLCAPGNPGTAELAETVPVPGSDLDGIAGAALERNADLVVIGPEAPLIAGLADRLAAAGVAVCGPTAAAARIEGSKAWAKEIMAEAGVPTARAVVVRDLVAGLTALGGFDPPVVVKADGLAAGKGVVVAATRVEAAMALTALLEDDALGPAGRTVVLEEFLEGREVSVLALTDGETIVPLPPARDHKRVFDRDRGPNTGGMGAFAPPPDLPEGFLATVHDTILAPTVRALAARGTPFRGVLYAGLMLTADGPVCLEFNARFGDPETQVILPLLDAGTDLAELLAAVAAGTLRDAPVPPPARETSVGVVLAAGGYPGPYRTGLPIAGLERVPEDILVFHAGTRRDPDGGVVTTGGRVLTVVGRGPDLAAARERAYAGADAIGFEGKHLRRDIGG</sequence>
<dbReference type="InterPro" id="IPR000115">
    <property type="entry name" value="PRibGlycinamide_synth"/>
</dbReference>
<dbReference type="InterPro" id="IPR020559">
    <property type="entry name" value="PRibGlycinamide_synth_CS"/>
</dbReference>
<dbReference type="HAMAP" id="MF_00138">
    <property type="entry name" value="GARS"/>
    <property type="match status" value="1"/>
</dbReference>
<dbReference type="GO" id="GO:0046872">
    <property type="term" value="F:metal ion binding"/>
    <property type="evidence" value="ECO:0007669"/>
    <property type="project" value="InterPro"/>
</dbReference>
<dbReference type="PANTHER" id="PTHR43472">
    <property type="entry name" value="PHOSPHORIBOSYLAMINE--GLYCINE LIGASE"/>
    <property type="match status" value="1"/>
</dbReference>
<dbReference type="PROSITE" id="PS50975">
    <property type="entry name" value="ATP_GRASP"/>
    <property type="match status" value="1"/>
</dbReference>
<name>A0A6J4TYD5_9BACT</name>
<comment type="cofactor">
    <cofactor evidence="2">
        <name>Mg(2+)</name>
        <dbReference type="ChEBI" id="CHEBI:18420"/>
    </cofactor>
</comment>
<dbReference type="SUPFAM" id="SSF52440">
    <property type="entry name" value="PreATP-grasp domain"/>
    <property type="match status" value="1"/>
</dbReference>
<dbReference type="Pfam" id="PF01071">
    <property type="entry name" value="GARS_A"/>
    <property type="match status" value="1"/>
</dbReference>
<dbReference type="PROSITE" id="PS00184">
    <property type="entry name" value="GARS"/>
    <property type="match status" value="1"/>
</dbReference>
<evidence type="ECO:0000256" key="2">
    <source>
        <dbReference type="ARBA" id="ARBA00001946"/>
    </source>
</evidence>
<evidence type="ECO:0000256" key="7">
    <source>
        <dbReference type="ARBA" id="ARBA00022755"/>
    </source>
</evidence>
<evidence type="ECO:0000256" key="10">
    <source>
        <dbReference type="ARBA" id="ARBA00042242"/>
    </source>
</evidence>
<dbReference type="InterPro" id="IPR013815">
    <property type="entry name" value="ATP_grasp_subdomain_1"/>
</dbReference>
<dbReference type="InterPro" id="IPR016185">
    <property type="entry name" value="PreATP-grasp_dom_sf"/>
</dbReference>
<dbReference type="SUPFAM" id="SSF51246">
    <property type="entry name" value="Rudiment single hybrid motif"/>
    <property type="match status" value="1"/>
</dbReference>
<dbReference type="GO" id="GO:0006189">
    <property type="term" value="P:'de novo' IMP biosynthetic process"/>
    <property type="evidence" value="ECO:0007669"/>
    <property type="project" value="UniProtKB-UniRule"/>
</dbReference>
<dbReference type="InterPro" id="IPR011761">
    <property type="entry name" value="ATP-grasp"/>
</dbReference>
<comment type="catalytic activity">
    <reaction evidence="12">
        <text>5-phospho-beta-D-ribosylamine + glycine + ATP = N(1)-(5-phospho-beta-D-ribosyl)glycinamide + ADP + phosphate + H(+)</text>
        <dbReference type="Rhea" id="RHEA:17453"/>
        <dbReference type="ChEBI" id="CHEBI:15378"/>
        <dbReference type="ChEBI" id="CHEBI:30616"/>
        <dbReference type="ChEBI" id="CHEBI:43474"/>
        <dbReference type="ChEBI" id="CHEBI:57305"/>
        <dbReference type="ChEBI" id="CHEBI:58681"/>
        <dbReference type="ChEBI" id="CHEBI:143788"/>
        <dbReference type="ChEBI" id="CHEBI:456216"/>
        <dbReference type="EC" id="6.3.4.13"/>
    </reaction>
</comment>
<evidence type="ECO:0000256" key="9">
    <source>
        <dbReference type="ARBA" id="ARBA00038345"/>
    </source>
</evidence>
<dbReference type="Gene3D" id="3.90.600.10">
    <property type="entry name" value="Phosphoribosylglycinamide synthetase, C-terminal domain"/>
    <property type="match status" value="1"/>
</dbReference>
<accession>A0A6J4TYD5</accession>
<evidence type="ECO:0000313" key="15">
    <source>
        <dbReference type="EMBL" id="CAA9535723.1"/>
    </source>
</evidence>
<evidence type="ECO:0000256" key="4">
    <source>
        <dbReference type="ARBA" id="ARBA00013255"/>
    </source>
</evidence>
<dbReference type="InterPro" id="IPR037123">
    <property type="entry name" value="PRibGlycinamide_synth_C_sf"/>
</dbReference>
<dbReference type="InterPro" id="IPR020560">
    <property type="entry name" value="PRibGlycinamide_synth_C-dom"/>
</dbReference>
<evidence type="ECO:0000259" key="14">
    <source>
        <dbReference type="PROSITE" id="PS50975"/>
    </source>
</evidence>
<dbReference type="GO" id="GO:0009113">
    <property type="term" value="P:purine nucleobase biosynthetic process"/>
    <property type="evidence" value="ECO:0007669"/>
    <property type="project" value="InterPro"/>
</dbReference>
<keyword evidence="7 12" id="KW-0658">Purine biosynthesis</keyword>
<comment type="similarity">
    <text evidence="9 12">Belongs to the GARS family.</text>
</comment>
<dbReference type="Gene3D" id="3.40.50.20">
    <property type="match status" value="1"/>
</dbReference>
<comment type="pathway">
    <text evidence="3 12">Purine metabolism; IMP biosynthesis via de novo pathway; N(1)-(5-phospho-D-ribosyl)glycinamide from 5-phospho-alpha-D-ribose 1-diphosphate: step 2/2.</text>
</comment>
<evidence type="ECO:0000256" key="5">
    <source>
        <dbReference type="ARBA" id="ARBA00022598"/>
    </source>
</evidence>
<dbReference type="GO" id="GO:0005524">
    <property type="term" value="F:ATP binding"/>
    <property type="evidence" value="ECO:0007669"/>
    <property type="project" value="UniProtKB-UniRule"/>
</dbReference>
<dbReference type="PANTHER" id="PTHR43472:SF1">
    <property type="entry name" value="PHOSPHORIBOSYLAMINE--GLYCINE LIGASE, CHLOROPLASTIC"/>
    <property type="match status" value="1"/>
</dbReference>
<keyword evidence="6 13" id="KW-0547">Nucleotide-binding</keyword>
<dbReference type="Pfam" id="PF02843">
    <property type="entry name" value="GARS_C"/>
    <property type="match status" value="1"/>
</dbReference>
<dbReference type="EMBL" id="CADCWE010000085">
    <property type="protein sequence ID" value="CAA9535723.1"/>
    <property type="molecule type" value="Genomic_DNA"/>
</dbReference>
<protein>
    <recommendedName>
        <fullName evidence="4 12">Phosphoribosylamine--glycine ligase</fullName>
        <ecNumber evidence="4 12">6.3.4.13</ecNumber>
    </recommendedName>
    <alternativeName>
        <fullName evidence="12">GARS</fullName>
    </alternativeName>
    <alternativeName>
        <fullName evidence="10 12">Glycinamide ribonucleotide synthetase</fullName>
    </alternativeName>
    <alternativeName>
        <fullName evidence="11 12">Phosphoribosylglycinamide synthetase</fullName>
    </alternativeName>
</protein>
<comment type="cofactor">
    <cofactor evidence="1">
        <name>Mn(2+)</name>
        <dbReference type="ChEBI" id="CHEBI:29035"/>
    </cofactor>
</comment>
<evidence type="ECO:0000256" key="13">
    <source>
        <dbReference type="PROSITE-ProRule" id="PRU00409"/>
    </source>
</evidence>
<dbReference type="InterPro" id="IPR011054">
    <property type="entry name" value="Rudment_hybrid_motif"/>
</dbReference>
<organism evidence="15">
    <name type="scientific">uncultured Thermomicrobiales bacterium</name>
    <dbReference type="NCBI Taxonomy" id="1645740"/>
    <lineage>
        <taxon>Bacteria</taxon>
        <taxon>Pseudomonadati</taxon>
        <taxon>Thermomicrobiota</taxon>
        <taxon>Thermomicrobia</taxon>
        <taxon>Thermomicrobiales</taxon>
        <taxon>environmental samples</taxon>
    </lineage>
</organism>
<dbReference type="UniPathway" id="UPA00074">
    <property type="reaction ID" value="UER00125"/>
</dbReference>
<proteinExistence type="inferred from homology"/>
<keyword evidence="5 12" id="KW-0436">Ligase</keyword>
<dbReference type="EC" id="6.3.4.13" evidence="4 12"/>
<dbReference type="Pfam" id="PF02844">
    <property type="entry name" value="GARS_N"/>
    <property type="match status" value="1"/>
</dbReference>
<keyword evidence="8 13" id="KW-0067">ATP-binding</keyword>
<gene>
    <name evidence="12" type="primary">purD</name>
    <name evidence="15" type="ORF">AVDCRST_MAG73-1373</name>
</gene>
<dbReference type="NCBIfam" id="TIGR00877">
    <property type="entry name" value="purD"/>
    <property type="match status" value="1"/>
</dbReference>
<dbReference type="InterPro" id="IPR020562">
    <property type="entry name" value="PRibGlycinamide_synth_N"/>
</dbReference>
<feature type="domain" description="ATP-grasp" evidence="14">
    <location>
        <begin position="107"/>
        <end position="315"/>
    </location>
</feature>